<reference evidence="3 4" key="1">
    <citation type="submission" date="2024-01" db="EMBL/GenBank/DDBJ databases">
        <title>The genomes of 5 underutilized Papilionoideae crops provide insights into root nodulation and disease resistanc.</title>
        <authorList>
            <person name="Yuan L."/>
        </authorList>
    </citation>
    <scope>NUCLEOTIDE SEQUENCE [LARGE SCALE GENOMIC DNA]</scope>
    <source>
        <strain evidence="3">ZHUSHIDOU_FW_LH</strain>
        <tissue evidence="3">Leaf</tissue>
    </source>
</reference>
<gene>
    <name evidence="3" type="ORF">RIF29_21466</name>
</gene>
<organism evidence="3 4">
    <name type="scientific">Crotalaria pallida</name>
    <name type="common">Smooth rattlebox</name>
    <name type="synonym">Crotalaria striata</name>
    <dbReference type="NCBI Taxonomy" id="3830"/>
    <lineage>
        <taxon>Eukaryota</taxon>
        <taxon>Viridiplantae</taxon>
        <taxon>Streptophyta</taxon>
        <taxon>Embryophyta</taxon>
        <taxon>Tracheophyta</taxon>
        <taxon>Spermatophyta</taxon>
        <taxon>Magnoliopsida</taxon>
        <taxon>eudicotyledons</taxon>
        <taxon>Gunneridae</taxon>
        <taxon>Pentapetalae</taxon>
        <taxon>rosids</taxon>
        <taxon>fabids</taxon>
        <taxon>Fabales</taxon>
        <taxon>Fabaceae</taxon>
        <taxon>Papilionoideae</taxon>
        <taxon>50 kb inversion clade</taxon>
        <taxon>genistoids sensu lato</taxon>
        <taxon>core genistoids</taxon>
        <taxon>Crotalarieae</taxon>
        <taxon>Crotalaria</taxon>
    </lineage>
</organism>
<name>A0AAN9FBK3_CROPI</name>
<feature type="transmembrane region" description="Helical" evidence="2">
    <location>
        <begin position="483"/>
        <end position="503"/>
    </location>
</feature>
<feature type="transmembrane region" description="Helical" evidence="2">
    <location>
        <begin position="589"/>
        <end position="609"/>
    </location>
</feature>
<feature type="region of interest" description="Disordered" evidence="1">
    <location>
        <begin position="1"/>
        <end position="20"/>
    </location>
</feature>
<keyword evidence="4" id="KW-1185">Reference proteome</keyword>
<dbReference type="EMBL" id="JAYWIO010000004">
    <property type="protein sequence ID" value="KAK7268758.1"/>
    <property type="molecule type" value="Genomic_DNA"/>
</dbReference>
<accession>A0AAN9FBK3</accession>
<keyword evidence="2" id="KW-0472">Membrane</keyword>
<evidence type="ECO:0000313" key="3">
    <source>
        <dbReference type="EMBL" id="KAK7268758.1"/>
    </source>
</evidence>
<dbReference type="AlphaFoldDB" id="A0AAN9FBK3"/>
<keyword evidence="2" id="KW-0812">Transmembrane</keyword>
<proteinExistence type="predicted"/>
<evidence type="ECO:0000256" key="2">
    <source>
        <dbReference type="SAM" id="Phobius"/>
    </source>
</evidence>
<dbReference type="Proteomes" id="UP001372338">
    <property type="component" value="Unassembled WGS sequence"/>
</dbReference>
<feature type="region of interest" description="Disordered" evidence="1">
    <location>
        <begin position="192"/>
        <end position="212"/>
    </location>
</feature>
<feature type="compositionally biased region" description="Polar residues" evidence="1">
    <location>
        <begin position="7"/>
        <end position="20"/>
    </location>
</feature>
<protein>
    <submittedName>
        <fullName evidence="3">Uncharacterized protein</fullName>
    </submittedName>
</protein>
<evidence type="ECO:0000313" key="4">
    <source>
        <dbReference type="Proteomes" id="UP001372338"/>
    </source>
</evidence>
<keyword evidence="2" id="KW-1133">Transmembrane helix</keyword>
<comment type="caution">
    <text evidence="3">The sequence shown here is derived from an EMBL/GenBank/DDBJ whole genome shotgun (WGS) entry which is preliminary data.</text>
</comment>
<sequence length="610" mass="67976">MIEASLEPTSQMNKSGPSVVSRSWPSNCLIHVKHFKQILICHVATLKEPSDMPHSLFLHTFLTKGLHNFSLSTTPITSRELIFCGLVPLLSPLSNAYQISNVPTVINQGDAHQFLCVGIVQNGLSAPGPLTQDIEASNTYQIIGPFEHSFNLEDKVDFQGRYDEEEREDKDWENNLLPSTDQALPVTIAPSLVSNPPPSPPPSPIPSPGGFFTTIKDVHHEPLHHRDEILRSSSRAPPWRPSPPPPRIITVLENDKAKRAYVIFEFLCHGSGANGEENLLEEKRVELFEGKSGEDGLISVEGGGTKGSIMIEASLEPTSQMNKSGPSVVPRSWPSNCLIHVKHFKQILICHVATLKEPSDMPHSLFLHTFLTKGLHNFSLSTTPITSRELIFCGLVPLVSPLSNAYQISNVPTVINQGDAHQFLCVGIVQNGLSAPGPLTQDIEASDTYQIIGPFEHSFNLEDKVDFQGEVVLHLFNLYHVRLLLPFGGIFVPGWTCILEFLVESLENFCVQFRNQFQNKKCRNYGIAIWMGVLWLNSNALIFSQQQSYDVVSLLDLIKVTIWHCIKTFSSKIILFSDWCLCAVSLTLFFWRCFSLSVLVIFGGLLVLFY</sequence>
<evidence type="ECO:0000256" key="1">
    <source>
        <dbReference type="SAM" id="MobiDB-lite"/>
    </source>
</evidence>
<feature type="transmembrane region" description="Helical" evidence="2">
    <location>
        <begin position="524"/>
        <end position="543"/>
    </location>
</feature>
<feature type="compositionally biased region" description="Pro residues" evidence="1">
    <location>
        <begin position="195"/>
        <end position="207"/>
    </location>
</feature>